<dbReference type="InterPro" id="IPR037143">
    <property type="entry name" value="4-PPantetheinyl_Trfase_dom_sf"/>
</dbReference>
<comment type="pathway">
    <text evidence="2">Siderophore biosynthesis; enterobactin biosynthesis.</text>
</comment>
<evidence type="ECO:0000256" key="10">
    <source>
        <dbReference type="ARBA" id="ARBA00049176"/>
    </source>
</evidence>
<dbReference type="Pfam" id="PF17837">
    <property type="entry name" value="4PPT_N"/>
    <property type="match status" value="1"/>
</dbReference>
<evidence type="ECO:0000256" key="9">
    <source>
        <dbReference type="ARBA" id="ARBA00031996"/>
    </source>
</evidence>
<evidence type="ECO:0000256" key="2">
    <source>
        <dbReference type="ARBA" id="ARBA00004993"/>
    </source>
</evidence>
<evidence type="ECO:0000256" key="8">
    <source>
        <dbReference type="ARBA" id="ARBA00029894"/>
    </source>
</evidence>
<evidence type="ECO:0000259" key="13">
    <source>
        <dbReference type="Pfam" id="PF17837"/>
    </source>
</evidence>
<evidence type="ECO:0000256" key="6">
    <source>
        <dbReference type="ARBA" id="ARBA00022679"/>
    </source>
</evidence>
<comment type="function">
    <text evidence="1">Involved in the biosynthesis of the siderophore enterobactin (enterochelin), which is a macrocyclic trimeric lactone of N-(2,3-dihydroxybenzoyl)-serine. The serine trilactone serves as a scaffolding for the three catechol functionalities that provide hexadentate coordination for the tightly ligated iron(2+) atoms. Plays an essential role in the assembly of the enterobactin by catalyzing the transfer of the 4'-phosphopantetheine (Ppant) moiety from coenzyme A to the apo-domains of both EntB (ArCP domain) and EntF (PCP domain) to yield their holo-forms which make them competent for the activation of 2,3-dihydroxybenzoate (DHB) and L-serine, respectively.</text>
</comment>
<dbReference type="Proteomes" id="UP001273505">
    <property type="component" value="Unassembled WGS sequence"/>
</dbReference>
<dbReference type="InterPro" id="IPR041354">
    <property type="entry name" value="4PPT_N"/>
</dbReference>
<feature type="domain" description="4'-phosphopantetheinyl transferase N-terminal" evidence="13">
    <location>
        <begin position="47"/>
        <end position="108"/>
    </location>
</feature>
<dbReference type="Pfam" id="PF01648">
    <property type="entry name" value="ACPS"/>
    <property type="match status" value="1"/>
</dbReference>
<dbReference type="SUPFAM" id="SSF56214">
    <property type="entry name" value="4'-phosphopantetheinyl transferase"/>
    <property type="match status" value="1"/>
</dbReference>
<comment type="similarity">
    <text evidence="3">Belongs to the P-Pant transferase superfamily. EntD family.</text>
</comment>
<evidence type="ECO:0000313" key="15">
    <source>
        <dbReference type="Proteomes" id="UP001273505"/>
    </source>
</evidence>
<evidence type="ECO:0000313" key="14">
    <source>
        <dbReference type="EMBL" id="MDX6851430.1"/>
    </source>
</evidence>
<dbReference type="PANTHER" id="PTHR38096">
    <property type="entry name" value="ENTEROBACTIN SYNTHASE COMPONENT D"/>
    <property type="match status" value="1"/>
</dbReference>
<dbReference type="GO" id="GO:0016740">
    <property type="term" value="F:transferase activity"/>
    <property type="evidence" value="ECO:0007669"/>
    <property type="project" value="UniProtKB-KW"/>
</dbReference>
<dbReference type="InterPro" id="IPR008278">
    <property type="entry name" value="4-PPantetheinyl_Trfase_dom"/>
</dbReference>
<evidence type="ECO:0000256" key="1">
    <source>
        <dbReference type="ARBA" id="ARBA00003937"/>
    </source>
</evidence>
<evidence type="ECO:0000256" key="3">
    <source>
        <dbReference type="ARBA" id="ARBA00008342"/>
    </source>
</evidence>
<keyword evidence="7" id="KW-0259">Enterobactin biosynthesis</keyword>
<proteinExistence type="inferred from homology"/>
<comment type="catalytic activity">
    <reaction evidence="11">
        <text>apo-[peptidyl-carrier protein] + CoA = holo-[peptidyl-carrier protein] + adenosine 3',5'-bisphosphate + H(+)</text>
        <dbReference type="Rhea" id="RHEA:46228"/>
        <dbReference type="Rhea" id="RHEA-COMP:11479"/>
        <dbReference type="Rhea" id="RHEA-COMP:11480"/>
        <dbReference type="ChEBI" id="CHEBI:15378"/>
        <dbReference type="ChEBI" id="CHEBI:29999"/>
        <dbReference type="ChEBI" id="CHEBI:57287"/>
        <dbReference type="ChEBI" id="CHEBI:58343"/>
        <dbReference type="ChEBI" id="CHEBI:64479"/>
    </reaction>
</comment>
<sequence length="232" mass="26004">MTCFIDSEVAFTVFENFPVNIVKCRFALSEYSMALYHEFNIDIPPCVSSAVFKRQAEFLAGRYCARRSLSLAGECSGKVGVASNRQPLWPDGYIGSISHNDSSSVAIASKKQICSYLGVDIEKTLNEETIEEIQSLILDFDEIGVIRHINLSFVVAFSVCFSSKESIFKAFFPKVGKYFDFSMAKLVRIDVDRKTAVFVLDSDFRQQYELPSAVEVLYMFDSSDVITCVAIS</sequence>
<evidence type="ECO:0000259" key="12">
    <source>
        <dbReference type="Pfam" id="PF01648"/>
    </source>
</evidence>
<keyword evidence="15" id="KW-1185">Reference proteome</keyword>
<feature type="domain" description="4'-phosphopantetheinyl transferase" evidence="12">
    <location>
        <begin position="117"/>
        <end position="205"/>
    </location>
</feature>
<dbReference type="InterPro" id="IPR003542">
    <property type="entry name" value="Enbac_synth_compD-like"/>
</dbReference>
<dbReference type="RefSeq" id="WP_302720547.1">
    <property type="nucleotide sequence ID" value="NZ_JAULRU010000109.1"/>
</dbReference>
<evidence type="ECO:0000256" key="7">
    <source>
        <dbReference type="ARBA" id="ARBA00023191"/>
    </source>
</evidence>
<gene>
    <name evidence="14" type="ORF">SCD92_18810</name>
</gene>
<reference evidence="14 15" key="1">
    <citation type="submission" date="2023-11" db="EMBL/GenBank/DDBJ databases">
        <title>Gilvimarinus fulvus sp. nov., isolated from the surface of Kelp.</title>
        <authorList>
            <person name="Sun Y.Y."/>
            <person name="Gong Y."/>
            <person name="Du Z.J."/>
        </authorList>
    </citation>
    <scope>NUCLEOTIDE SEQUENCE [LARGE SCALE GENOMIC DNA]</scope>
    <source>
        <strain evidence="14 15">SDUM040013</strain>
    </source>
</reference>
<evidence type="ECO:0000256" key="4">
    <source>
        <dbReference type="ARBA" id="ARBA00011503"/>
    </source>
</evidence>
<accession>A0ABU4S2Q1</accession>
<comment type="caution">
    <text evidence="14">The sequence shown here is derived from an EMBL/GenBank/DDBJ whole genome shotgun (WGS) entry which is preliminary data.</text>
</comment>
<dbReference type="PRINTS" id="PR01399">
    <property type="entry name" value="ENTSNTHTASED"/>
</dbReference>
<comment type="subunit">
    <text evidence="4">EntB, EntD, EntE, and EntF form a multienzyme complex called enterobactin synthase.</text>
</comment>
<protein>
    <recommendedName>
        <fullName evidence="5">Enterobactin synthase component D</fullName>
    </recommendedName>
    <alternativeName>
        <fullName evidence="8">4'-phosphopantetheinyl transferase EntD</fullName>
    </alternativeName>
    <alternativeName>
        <fullName evidence="9">Enterochelin synthase D</fullName>
    </alternativeName>
</protein>
<dbReference type="PANTHER" id="PTHR38096:SF1">
    <property type="entry name" value="ENTEROBACTIN SYNTHASE COMPONENT D"/>
    <property type="match status" value="1"/>
</dbReference>
<comment type="catalytic activity">
    <reaction evidence="10">
        <text>apo-[aryl-carrier protein] + CoA = holo-[aryl-carrier protein] + adenosine 3',5'-bisphosphate + H(+)</text>
        <dbReference type="Rhea" id="RHEA:48404"/>
        <dbReference type="Rhea" id="RHEA-COMP:15903"/>
        <dbReference type="Rhea" id="RHEA-COMP:17557"/>
        <dbReference type="ChEBI" id="CHEBI:15378"/>
        <dbReference type="ChEBI" id="CHEBI:29999"/>
        <dbReference type="ChEBI" id="CHEBI:57287"/>
        <dbReference type="ChEBI" id="CHEBI:58343"/>
        <dbReference type="ChEBI" id="CHEBI:64479"/>
    </reaction>
</comment>
<evidence type="ECO:0000256" key="11">
    <source>
        <dbReference type="ARBA" id="ARBA00049191"/>
    </source>
</evidence>
<organism evidence="14 15">
    <name type="scientific">Gilvimarinus gilvus</name>
    <dbReference type="NCBI Taxonomy" id="3058038"/>
    <lineage>
        <taxon>Bacteria</taxon>
        <taxon>Pseudomonadati</taxon>
        <taxon>Pseudomonadota</taxon>
        <taxon>Gammaproteobacteria</taxon>
        <taxon>Cellvibrionales</taxon>
        <taxon>Cellvibrionaceae</taxon>
        <taxon>Gilvimarinus</taxon>
    </lineage>
</organism>
<dbReference type="EMBL" id="JAXAFO010000058">
    <property type="protein sequence ID" value="MDX6851430.1"/>
    <property type="molecule type" value="Genomic_DNA"/>
</dbReference>
<keyword evidence="6 14" id="KW-0808">Transferase</keyword>
<evidence type="ECO:0000256" key="5">
    <source>
        <dbReference type="ARBA" id="ARBA00019087"/>
    </source>
</evidence>
<name>A0ABU4S2Q1_9GAMM</name>